<keyword evidence="4" id="KW-0695">RNA-directed DNA polymerase</keyword>
<dbReference type="SUPFAM" id="SSF53098">
    <property type="entry name" value="Ribonuclease H-like"/>
    <property type="match status" value="1"/>
</dbReference>
<keyword evidence="3" id="KW-0378">Hydrolase</keyword>
<dbReference type="OrthoDB" id="4369127at2759"/>
<keyword evidence="5" id="KW-0511">Multifunctional enzyme</keyword>
<dbReference type="PROSITE" id="PS50994">
    <property type="entry name" value="INTEGRASE"/>
    <property type="match status" value="1"/>
</dbReference>
<dbReference type="PANTHER" id="PTHR37984:SF5">
    <property type="entry name" value="PROTEIN NYNRIN-LIKE"/>
    <property type="match status" value="1"/>
</dbReference>
<feature type="compositionally biased region" description="Pro residues" evidence="6">
    <location>
        <begin position="399"/>
        <end position="408"/>
    </location>
</feature>
<dbReference type="InterPro" id="IPR001584">
    <property type="entry name" value="Integrase_cat-core"/>
</dbReference>
<evidence type="ECO:0000259" key="7">
    <source>
        <dbReference type="PROSITE" id="PS50994"/>
    </source>
</evidence>
<protein>
    <recommendedName>
        <fullName evidence="7">Integrase catalytic domain-containing protein</fullName>
    </recommendedName>
</protein>
<dbReference type="SUPFAM" id="SSF56672">
    <property type="entry name" value="DNA/RNA polymerases"/>
    <property type="match status" value="1"/>
</dbReference>
<evidence type="ECO:0000256" key="3">
    <source>
        <dbReference type="ARBA" id="ARBA00022759"/>
    </source>
</evidence>
<dbReference type="GO" id="GO:0003676">
    <property type="term" value="F:nucleic acid binding"/>
    <property type="evidence" value="ECO:0007669"/>
    <property type="project" value="InterPro"/>
</dbReference>
<dbReference type="Gene3D" id="3.10.20.370">
    <property type="match status" value="1"/>
</dbReference>
<evidence type="ECO:0000256" key="6">
    <source>
        <dbReference type="SAM" id="MobiDB-lite"/>
    </source>
</evidence>
<dbReference type="Proteomes" id="UP000801492">
    <property type="component" value="Unassembled WGS sequence"/>
</dbReference>
<evidence type="ECO:0000256" key="2">
    <source>
        <dbReference type="ARBA" id="ARBA00022722"/>
    </source>
</evidence>
<comment type="caution">
    <text evidence="8">The sequence shown here is derived from an EMBL/GenBank/DDBJ whole genome shotgun (WGS) entry which is preliminary data.</text>
</comment>
<evidence type="ECO:0000256" key="4">
    <source>
        <dbReference type="ARBA" id="ARBA00022918"/>
    </source>
</evidence>
<dbReference type="EMBL" id="VTPC01090042">
    <property type="protein sequence ID" value="KAF2885037.1"/>
    <property type="molecule type" value="Genomic_DNA"/>
</dbReference>
<evidence type="ECO:0000313" key="9">
    <source>
        <dbReference type="Proteomes" id="UP000801492"/>
    </source>
</evidence>
<dbReference type="InterPro" id="IPR043502">
    <property type="entry name" value="DNA/RNA_pol_sf"/>
</dbReference>
<proteinExistence type="predicted"/>
<gene>
    <name evidence="8" type="ORF">ILUMI_21153</name>
</gene>
<dbReference type="CDD" id="cd09274">
    <property type="entry name" value="RNase_HI_RT_Ty3"/>
    <property type="match status" value="1"/>
</dbReference>
<evidence type="ECO:0000313" key="8">
    <source>
        <dbReference type="EMBL" id="KAF2885037.1"/>
    </source>
</evidence>
<dbReference type="Gene3D" id="3.30.420.10">
    <property type="entry name" value="Ribonuclease H-like superfamily/Ribonuclease H"/>
    <property type="match status" value="1"/>
</dbReference>
<feature type="region of interest" description="Disordered" evidence="6">
    <location>
        <begin position="387"/>
        <end position="408"/>
    </location>
</feature>
<accession>A0A8K0CJF0</accession>
<evidence type="ECO:0000256" key="5">
    <source>
        <dbReference type="ARBA" id="ARBA00023268"/>
    </source>
</evidence>
<evidence type="ECO:0000256" key="1">
    <source>
        <dbReference type="ARBA" id="ARBA00022695"/>
    </source>
</evidence>
<dbReference type="GO" id="GO:0042575">
    <property type="term" value="C:DNA polymerase complex"/>
    <property type="evidence" value="ECO:0007669"/>
    <property type="project" value="UniProtKB-ARBA"/>
</dbReference>
<dbReference type="FunFam" id="3.10.20.370:FF:000001">
    <property type="entry name" value="Retrovirus-related Pol polyprotein from transposon 17.6-like protein"/>
    <property type="match status" value="1"/>
</dbReference>
<keyword evidence="3" id="KW-0255">Endonuclease</keyword>
<feature type="domain" description="Integrase catalytic" evidence="7">
    <location>
        <begin position="155"/>
        <end position="322"/>
    </location>
</feature>
<dbReference type="GO" id="GO:0015074">
    <property type="term" value="P:DNA integration"/>
    <property type="evidence" value="ECO:0007669"/>
    <property type="project" value="InterPro"/>
</dbReference>
<dbReference type="InterPro" id="IPR012337">
    <property type="entry name" value="RNaseH-like_sf"/>
</dbReference>
<dbReference type="AlphaFoldDB" id="A0A8K0CJF0"/>
<dbReference type="InterPro" id="IPR043128">
    <property type="entry name" value="Rev_trsase/Diguanyl_cyclase"/>
</dbReference>
<keyword evidence="1" id="KW-0808">Transferase</keyword>
<dbReference type="GO" id="GO:0003964">
    <property type="term" value="F:RNA-directed DNA polymerase activity"/>
    <property type="evidence" value="ECO:0007669"/>
    <property type="project" value="UniProtKB-KW"/>
</dbReference>
<dbReference type="GO" id="GO:0004519">
    <property type="term" value="F:endonuclease activity"/>
    <property type="evidence" value="ECO:0007669"/>
    <property type="project" value="UniProtKB-KW"/>
</dbReference>
<name>A0A8K0CJF0_IGNLU</name>
<dbReference type="InterPro" id="IPR050951">
    <property type="entry name" value="Retrovirus_Pol_polyprotein"/>
</dbReference>
<keyword evidence="1" id="KW-0548">Nucleotidyltransferase</keyword>
<reference evidence="8" key="1">
    <citation type="submission" date="2019-08" db="EMBL/GenBank/DDBJ databases">
        <title>The genome of the North American firefly Photinus pyralis.</title>
        <authorList>
            <consortium name="Photinus pyralis genome working group"/>
            <person name="Fallon T.R."/>
            <person name="Sander Lower S.E."/>
            <person name="Weng J.-K."/>
        </authorList>
    </citation>
    <scope>NUCLEOTIDE SEQUENCE</scope>
    <source>
        <strain evidence="8">TRF0915ILg1</strain>
        <tissue evidence="8">Whole body</tissue>
    </source>
</reference>
<keyword evidence="9" id="KW-1185">Reference proteome</keyword>
<dbReference type="PANTHER" id="PTHR37984">
    <property type="entry name" value="PROTEIN CBG26694"/>
    <property type="match status" value="1"/>
</dbReference>
<dbReference type="Pfam" id="PF17919">
    <property type="entry name" value="RT_RNaseH_2"/>
    <property type="match status" value="1"/>
</dbReference>
<dbReference type="InterPro" id="IPR036397">
    <property type="entry name" value="RNaseH_sf"/>
</dbReference>
<organism evidence="8 9">
    <name type="scientific">Ignelater luminosus</name>
    <name type="common">Cucubano</name>
    <name type="synonym">Pyrophorus luminosus</name>
    <dbReference type="NCBI Taxonomy" id="2038154"/>
    <lineage>
        <taxon>Eukaryota</taxon>
        <taxon>Metazoa</taxon>
        <taxon>Ecdysozoa</taxon>
        <taxon>Arthropoda</taxon>
        <taxon>Hexapoda</taxon>
        <taxon>Insecta</taxon>
        <taxon>Pterygota</taxon>
        <taxon>Neoptera</taxon>
        <taxon>Endopterygota</taxon>
        <taxon>Coleoptera</taxon>
        <taxon>Polyphaga</taxon>
        <taxon>Elateriformia</taxon>
        <taxon>Elateroidea</taxon>
        <taxon>Elateridae</taxon>
        <taxon>Agrypninae</taxon>
        <taxon>Pyrophorini</taxon>
        <taxon>Ignelater</taxon>
    </lineage>
</organism>
<dbReference type="InterPro" id="IPR041577">
    <property type="entry name" value="RT_RNaseH_2"/>
</dbReference>
<keyword evidence="2" id="KW-0540">Nuclease</keyword>
<dbReference type="Gene3D" id="3.30.70.270">
    <property type="match status" value="1"/>
</dbReference>
<sequence length="408" mass="46647">MTLYYGYFVPNASKILYPLNQVLHEETRFVWSTACQKAFVKIKEELHSDRVLMPYDTELPLFIETYASSYGLGAILSHGVGGELKPIAFISRTLTVSEKSYNHLDKEATAIFWSIKKFRQYLYGRQFTLITNNKPLQAILNPEKSLPMITALRLTPPIPTSKPEEIDETSLVHESVINQVKISQVITAKLIAQESTKDKNLSQLRSELLSNKAAKSTIEELENIFTSRGFLFNMVSDNKTILKSEEFAAFCKNNRISQLHSAPNYPTTNGLAERIVQTIKYKIKSMRAEGTLRENVRKILLKYRNIPLTNGKTPAELHVGRKLRKKTRSGVTYASRILGNVQLDKDYMIKRHLDQLCETECDMKQMEQSETQQESEERKMVKFQLPLVPPRAERSLLPGPAPHQPQEI</sequence>